<dbReference type="Proteomes" id="UP001459277">
    <property type="component" value="Unassembled WGS sequence"/>
</dbReference>
<evidence type="ECO:0000313" key="1">
    <source>
        <dbReference type="EMBL" id="KAL0000317.1"/>
    </source>
</evidence>
<dbReference type="AlphaFoldDB" id="A0AAW2CS68"/>
<protein>
    <submittedName>
        <fullName evidence="1">Uncharacterized protein</fullName>
    </submittedName>
</protein>
<organism evidence="1 2">
    <name type="scientific">Lithocarpus litseifolius</name>
    <dbReference type="NCBI Taxonomy" id="425828"/>
    <lineage>
        <taxon>Eukaryota</taxon>
        <taxon>Viridiplantae</taxon>
        <taxon>Streptophyta</taxon>
        <taxon>Embryophyta</taxon>
        <taxon>Tracheophyta</taxon>
        <taxon>Spermatophyta</taxon>
        <taxon>Magnoliopsida</taxon>
        <taxon>eudicotyledons</taxon>
        <taxon>Gunneridae</taxon>
        <taxon>Pentapetalae</taxon>
        <taxon>rosids</taxon>
        <taxon>fabids</taxon>
        <taxon>Fagales</taxon>
        <taxon>Fagaceae</taxon>
        <taxon>Lithocarpus</taxon>
    </lineage>
</organism>
<name>A0AAW2CS68_9ROSI</name>
<evidence type="ECO:0000313" key="2">
    <source>
        <dbReference type="Proteomes" id="UP001459277"/>
    </source>
</evidence>
<gene>
    <name evidence="1" type="ORF">SO802_019919</name>
</gene>
<accession>A0AAW2CS68</accession>
<reference evidence="1 2" key="1">
    <citation type="submission" date="2024-01" db="EMBL/GenBank/DDBJ databases">
        <title>A telomere-to-telomere, gap-free genome of sweet tea (Lithocarpus litseifolius).</title>
        <authorList>
            <person name="Zhou J."/>
        </authorList>
    </citation>
    <scope>NUCLEOTIDE SEQUENCE [LARGE SCALE GENOMIC DNA]</scope>
    <source>
        <strain evidence="1">Zhou-2022a</strain>
        <tissue evidence="1">Leaf</tissue>
    </source>
</reference>
<comment type="caution">
    <text evidence="1">The sequence shown here is derived from an EMBL/GenBank/DDBJ whole genome shotgun (WGS) entry which is preliminary data.</text>
</comment>
<sequence>MLFDYRLNLKNLCITQFVDLLQRTRRTALTMRTKRVPVPQAMIASVGEKRKRPERKVAEEPPVIPYTAEELNHVLDKWI</sequence>
<proteinExistence type="predicted"/>
<keyword evidence="2" id="KW-1185">Reference proteome</keyword>
<dbReference type="EMBL" id="JAZDWU010000006">
    <property type="protein sequence ID" value="KAL0000317.1"/>
    <property type="molecule type" value="Genomic_DNA"/>
</dbReference>